<evidence type="ECO:0000256" key="6">
    <source>
        <dbReference type="SAM" id="Phobius"/>
    </source>
</evidence>
<keyword evidence="5 6" id="KW-0472">Membrane</keyword>
<evidence type="ECO:0000256" key="4">
    <source>
        <dbReference type="ARBA" id="ARBA00022989"/>
    </source>
</evidence>
<dbReference type="EMBL" id="CP014503">
    <property type="protein sequence ID" value="ANB15927.1"/>
    <property type="molecule type" value="Genomic_DNA"/>
</dbReference>
<feature type="transmembrane region" description="Helical" evidence="6">
    <location>
        <begin position="853"/>
        <end position="872"/>
    </location>
</feature>
<dbReference type="Pfam" id="PF01061">
    <property type="entry name" value="ABC2_membrane"/>
    <property type="match status" value="2"/>
</dbReference>
<dbReference type="GO" id="GO:0140359">
    <property type="term" value="F:ABC-type transporter activity"/>
    <property type="evidence" value="ECO:0007669"/>
    <property type="project" value="InterPro"/>
</dbReference>
<dbReference type="GO" id="GO:0005524">
    <property type="term" value="F:ATP binding"/>
    <property type="evidence" value="ECO:0007669"/>
    <property type="project" value="UniProtKB-KW"/>
</dbReference>
<feature type="transmembrane region" description="Helical" evidence="6">
    <location>
        <begin position="244"/>
        <end position="265"/>
    </location>
</feature>
<feature type="transmembrane region" description="Helical" evidence="6">
    <location>
        <begin position="964"/>
        <end position="987"/>
    </location>
</feature>
<keyword evidence="3 6" id="KW-0812">Transmembrane</keyword>
<evidence type="ECO:0000256" key="5">
    <source>
        <dbReference type="ARBA" id="ARBA00023136"/>
    </source>
</evidence>
<dbReference type="OrthoDB" id="245989at2759"/>
<feature type="transmembrane region" description="Helical" evidence="6">
    <location>
        <begin position="286"/>
        <end position="309"/>
    </location>
</feature>
<dbReference type="InterPro" id="IPR013525">
    <property type="entry name" value="ABC2_TM"/>
</dbReference>
<keyword evidence="8" id="KW-0067">ATP-binding</keyword>
<evidence type="ECO:0000313" key="8">
    <source>
        <dbReference type="EMBL" id="ANB15927.1"/>
    </source>
</evidence>
<keyword evidence="9" id="KW-1185">Reference proteome</keyword>
<feature type="transmembrane region" description="Helical" evidence="6">
    <location>
        <begin position="321"/>
        <end position="339"/>
    </location>
</feature>
<dbReference type="Pfam" id="PF06422">
    <property type="entry name" value="PDR_CDR"/>
    <property type="match status" value="1"/>
</dbReference>
<sequence length="1166" mass="131676">MDSKVGNQFVPGTSPLMRHKLTVAEAAACRGSVYCWDETPKSVDFTIAIRALTNLISNVSISAAHQANQRVYDLYDKVLILFDGHEIFFGRSDAAHTYFERLGYAPSATETTDDFLARIASRDVNCQHRPVQESKELETHENPLMRPQELERAWKSSPEYAKLIEEIDQHRAKHTSDAKFTGPLYSRSYLHQLRLGAKRGYQRILGDKMFQITQFLLGIFNALVLGPLFFNLNPTTVDAFSKGGGLFFALVYNITIALIEVAVIMNNRPILLKQRRYYFIRPSVENFHRVITDLPFRSIGVFLFALPYYFLSSFRLAAGHFFLYLFVVELTTYAFVSYYQMMASIIRVPEVGSVVVVLSVIFFLSYSGYMIPTTFMHPWFRWLNRIDPMAYGFEILLLNEFHGRNMTCGLVAPSGPGYENLGPPYQSCVMAGVLPNQVFAVGDSYMANIFAYTWSHVWRNVGIIIALWLSFLLIGALGSELFAHAPRGSQKHILFKNPDRQDQKSLDDLPSSGAINRSSNIFEKRDTSYTWQHISKEGLLDDVSGFVQSGQMTAIISENLMSLTALTELLALRSPTSDSGNIRLNGSDPRLSNCIGFVQADDDHISYQTVREALQFSARLRLPSTMPDSKKMQIVDRVIADLDMYDMADALVGKEGGTNSLPAYHRKKLAIGVEMVALPDVLIVDLPTNRLDTVESHKFAILLTSLARDSGVAIISSLWDPSSSQLDYFDNVLLLDPSGGCSYFGKVGQDLREILRYFNRSSCDPYRGENLAGTTDFLLQTVRNMDSCGAHEMRSAWSTSREKAVMDATIVELNDSRHATPMIPHNSPNSYMRNFGLVFKRTARAYWRTPRYFFFKAFSFALIGLFVGFTFYKAGNTAGGLQNGVFAFFFSIVVDPAMAAMIHDQVMPIRDHYERGEKNYRQTYHWSCLTFSVLICEVAVHIPLSTLTFLGLYYPTHYTSQPGYFYFVYCILFQLYVVSISLGITFMSPDIMSANNLSSTAFNLTVNYCGVPQRPNLMTGLYRFLYRVSPLSYFVQAYSIAFFHELPVVCKPQEYTVFSTIAGKTCQEYAGPFIAANGGYLANPDSTSTCQYCQFAVGDEFMHANLSTGIGDKWRNVGIIFAYILFNIAGAQLCYFIFRVVKWPSFLKKISFIGRQFVFAKKIHDD</sequence>
<feature type="transmembrane region" description="Helical" evidence="6">
    <location>
        <begin position="212"/>
        <end position="232"/>
    </location>
</feature>
<reference evidence="8 9" key="1">
    <citation type="submission" date="2016-02" db="EMBL/GenBank/DDBJ databases">
        <title>Complete genome sequence and transcriptome regulation of the pentose utilising yeast Sugiyamaella lignohabitans.</title>
        <authorList>
            <person name="Bellasio M."/>
            <person name="Peymann A."/>
            <person name="Valli M."/>
            <person name="Sipitzky M."/>
            <person name="Graf A."/>
            <person name="Sauer M."/>
            <person name="Marx H."/>
            <person name="Mattanovich D."/>
        </authorList>
    </citation>
    <scope>NUCLEOTIDE SEQUENCE [LARGE SCALE GENOMIC DNA]</scope>
    <source>
        <strain evidence="8 9">CBS 10342</strain>
    </source>
</reference>
<dbReference type="GO" id="GO:0016020">
    <property type="term" value="C:membrane"/>
    <property type="evidence" value="ECO:0007669"/>
    <property type="project" value="UniProtKB-SubCell"/>
</dbReference>
<dbReference type="PROSITE" id="PS50893">
    <property type="entry name" value="ABC_TRANSPORTER_2"/>
    <property type="match status" value="1"/>
</dbReference>
<protein>
    <submittedName>
        <fullName evidence="8">ATP-binding cassette transporter SNQ2</fullName>
    </submittedName>
</protein>
<dbReference type="InterPro" id="IPR003439">
    <property type="entry name" value="ABC_transporter-like_ATP-bd"/>
</dbReference>
<feature type="transmembrane region" description="Helical" evidence="6">
    <location>
        <begin position="461"/>
        <end position="483"/>
    </location>
</feature>
<gene>
    <name evidence="8" type="primary">SNQ2</name>
    <name evidence="8" type="ORF">AWJ20_3571</name>
</gene>
<keyword evidence="4 6" id="KW-1133">Transmembrane helix</keyword>
<dbReference type="Gene3D" id="3.40.50.300">
    <property type="entry name" value="P-loop containing nucleotide triphosphate hydrolases"/>
    <property type="match status" value="1"/>
</dbReference>
<feature type="transmembrane region" description="Helical" evidence="6">
    <location>
        <begin position="884"/>
        <end position="902"/>
    </location>
</feature>
<dbReference type="InterPro" id="IPR027417">
    <property type="entry name" value="P-loop_NTPase"/>
</dbReference>
<dbReference type="AlphaFoldDB" id="A0A161HNX7"/>
<dbReference type="GeneID" id="30035608"/>
<evidence type="ECO:0000259" key="7">
    <source>
        <dbReference type="PROSITE" id="PS50893"/>
    </source>
</evidence>
<dbReference type="Proteomes" id="UP000189580">
    <property type="component" value="Chromosome b"/>
</dbReference>
<dbReference type="SUPFAM" id="SSF52540">
    <property type="entry name" value="P-loop containing nucleoside triphosphate hydrolases"/>
    <property type="match status" value="1"/>
</dbReference>
<dbReference type="KEGG" id="slb:AWJ20_3571"/>
<proteinExistence type="predicted"/>
<keyword evidence="8" id="KW-0547">Nucleotide-binding</keyword>
<feature type="transmembrane region" description="Helical" evidence="6">
    <location>
        <begin position="1117"/>
        <end position="1138"/>
    </location>
</feature>
<accession>A0A161HNX7</accession>
<feature type="domain" description="ABC transporter" evidence="7">
    <location>
        <begin position="522"/>
        <end position="763"/>
    </location>
</feature>
<dbReference type="GO" id="GO:0016887">
    <property type="term" value="F:ATP hydrolysis activity"/>
    <property type="evidence" value="ECO:0007669"/>
    <property type="project" value="InterPro"/>
</dbReference>
<dbReference type="PANTHER" id="PTHR19241">
    <property type="entry name" value="ATP-BINDING CASSETTE TRANSPORTER"/>
    <property type="match status" value="1"/>
</dbReference>
<comment type="subcellular location">
    <subcellularLocation>
        <location evidence="1">Membrane</location>
        <topology evidence="1">Multi-pass membrane protein</topology>
    </subcellularLocation>
</comment>
<dbReference type="RefSeq" id="XP_018738404.1">
    <property type="nucleotide sequence ID" value="XM_018880600.1"/>
</dbReference>
<organism evidence="8 9">
    <name type="scientific">Sugiyamaella lignohabitans</name>
    <dbReference type="NCBI Taxonomy" id="796027"/>
    <lineage>
        <taxon>Eukaryota</taxon>
        <taxon>Fungi</taxon>
        <taxon>Dikarya</taxon>
        <taxon>Ascomycota</taxon>
        <taxon>Saccharomycotina</taxon>
        <taxon>Dipodascomycetes</taxon>
        <taxon>Dipodascales</taxon>
        <taxon>Trichomonascaceae</taxon>
        <taxon>Sugiyamaella</taxon>
    </lineage>
</organism>
<evidence type="ECO:0000256" key="1">
    <source>
        <dbReference type="ARBA" id="ARBA00004141"/>
    </source>
</evidence>
<feature type="transmembrane region" description="Helical" evidence="6">
    <location>
        <begin position="923"/>
        <end position="944"/>
    </location>
</feature>
<dbReference type="InterPro" id="IPR010929">
    <property type="entry name" value="PDR_CDR_ABC"/>
</dbReference>
<feature type="transmembrane region" description="Helical" evidence="6">
    <location>
        <begin position="351"/>
        <end position="371"/>
    </location>
</feature>
<evidence type="ECO:0000313" key="9">
    <source>
        <dbReference type="Proteomes" id="UP000189580"/>
    </source>
</evidence>
<evidence type="ECO:0000256" key="2">
    <source>
        <dbReference type="ARBA" id="ARBA00022448"/>
    </source>
</evidence>
<keyword evidence="2" id="KW-0813">Transport</keyword>
<name>A0A161HNX7_9ASCO</name>
<evidence type="ECO:0000256" key="3">
    <source>
        <dbReference type="ARBA" id="ARBA00022692"/>
    </source>
</evidence>